<dbReference type="OrthoDB" id="5593818at2759"/>
<evidence type="ECO:0000313" key="2">
    <source>
        <dbReference type="EMBL" id="KAG0254886.1"/>
    </source>
</evidence>
<sequence length="148" mass="17066">MPVIAETTCYNLSKFRATMKSFRVLDDNIMLRLNETNTHAEASCASFFNELVAAYEKRDASIKFCLETMDKNIANKREKLYQDPDDYTLKDSIMTDESKARSVPRQIIANESVVEDIVRGRSLKAFQEKCALFDLPENIQEFLDKRHG</sequence>
<dbReference type="GO" id="GO:0005758">
    <property type="term" value="C:mitochondrial intermembrane space"/>
    <property type="evidence" value="ECO:0007669"/>
    <property type="project" value="InterPro"/>
</dbReference>
<proteinExistence type="inferred from homology"/>
<dbReference type="EMBL" id="JAAAJA010000378">
    <property type="protein sequence ID" value="KAG0254886.1"/>
    <property type="molecule type" value="Genomic_DNA"/>
</dbReference>
<comment type="caution">
    <text evidence="2">The sequence shown here is derived from an EMBL/GenBank/DDBJ whole genome shotgun (WGS) entry which is preliminary data.</text>
</comment>
<keyword evidence="3" id="KW-1185">Reference proteome</keyword>
<comment type="similarity">
    <text evidence="1">Belongs to the MIX23 family.</text>
</comment>
<accession>A0A9P6U0X0</accession>
<evidence type="ECO:0000313" key="3">
    <source>
        <dbReference type="Proteomes" id="UP000726737"/>
    </source>
</evidence>
<organism evidence="2 3">
    <name type="scientific">Mortierella polycephala</name>
    <dbReference type="NCBI Taxonomy" id="41804"/>
    <lineage>
        <taxon>Eukaryota</taxon>
        <taxon>Fungi</taxon>
        <taxon>Fungi incertae sedis</taxon>
        <taxon>Mucoromycota</taxon>
        <taxon>Mortierellomycotina</taxon>
        <taxon>Mortierellomycetes</taxon>
        <taxon>Mortierellales</taxon>
        <taxon>Mortierellaceae</taxon>
        <taxon>Mortierella</taxon>
    </lineage>
</organism>
<dbReference type="PANTHER" id="PTHR31905:SF2">
    <property type="entry name" value="PROTEIN MIX23"/>
    <property type="match status" value="1"/>
</dbReference>
<dbReference type="InterPro" id="IPR019171">
    <property type="entry name" value="MIX23"/>
</dbReference>
<dbReference type="Proteomes" id="UP000726737">
    <property type="component" value="Unassembled WGS sequence"/>
</dbReference>
<protein>
    <submittedName>
        <fullName evidence="2">Coiled-coil domain-containing protein 58</fullName>
    </submittedName>
</protein>
<reference evidence="2" key="1">
    <citation type="journal article" date="2020" name="Fungal Divers.">
        <title>Resolving the Mortierellaceae phylogeny through synthesis of multi-gene phylogenetics and phylogenomics.</title>
        <authorList>
            <person name="Vandepol N."/>
            <person name="Liber J."/>
            <person name="Desiro A."/>
            <person name="Na H."/>
            <person name="Kennedy M."/>
            <person name="Barry K."/>
            <person name="Grigoriev I.V."/>
            <person name="Miller A.N."/>
            <person name="O'Donnell K."/>
            <person name="Stajich J.E."/>
            <person name="Bonito G."/>
        </authorList>
    </citation>
    <scope>NUCLEOTIDE SEQUENCE</scope>
    <source>
        <strain evidence="2">KOD948</strain>
    </source>
</reference>
<dbReference type="AlphaFoldDB" id="A0A9P6U0X0"/>
<evidence type="ECO:0000256" key="1">
    <source>
        <dbReference type="ARBA" id="ARBA00024204"/>
    </source>
</evidence>
<dbReference type="PANTHER" id="PTHR31905">
    <property type="entry name" value="COILED-COIL DOMAIN-CONTAINING PROTEIN 58"/>
    <property type="match status" value="1"/>
</dbReference>
<gene>
    <name evidence="2" type="primary">CCDC58</name>
    <name evidence="2" type="ORF">BG011_005447</name>
</gene>
<dbReference type="Pfam" id="PF09774">
    <property type="entry name" value="MIX23"/>
    <property type="match status" value="1"/>
</dbReference>
<name>A0A9P6U0X0_9FUNG</name>